<evidence type="ECO:0000313" key="1">
    <source>
        <dbReference type="EMBL" id="WVX48238.1"/>
    </source>
</evidence>
<reference evidence="1 2" key="1">
    <citation type="submission" date="2015-07" db="EMBL/GenBank/DDBJ databases">
        <authorList>
            <person name="Voget S."/>
            <person name="Dogs M."/>
            <person name="Brinkhoff T.H."/>
            <person name="Daniel R."/>
        </authorList>
    </citation>
    <scope>NUCLEOTIDE SEQUENCE [LARGE SCALE GENOMIC DNA]</scope>
    <source>
        <strain evidence="1 2">B14</strain>
    </source>
</reference>
<keyword evidence="2" id="KW-1185">Reference proteome</keyword>
<evidence type="ECO:0000313" key="2">
    <source>
        <dbReference type="Proteomes" id="UP001318682"/>
    </source>
</evidence>
<protein>
    <submittedName>
        <fullName evidence="1">Uncharacterized protein</fullName>
    </submittedName>
</protein>
<reference evidence="2" key="2">
    <citation type="submission" date="2024-01" db="EMBL/GenBank/DDBJ databases">
        <title>Roseobacter fucihabitans sp. nov., isolated from the brown alga Fucus spiralis.</title>
        <authorList>
            <person name="Hahnke S."/>
            <person name="Berger M."/>
            <person name="Schlingloff A."/>
            <person name="Athale I."/>
            <person name="Neumann-Schaal M."/>
            <person name="Adenaya A."/>
            <person name="Poehlein A."/>
            <person name="Daniel R."/>
            <person name="Pertersen J."/>
            <person name="Brinkhoff T."/>
        </authorList>
    </citation>
    <scope>NUCLEOTIDE SEQUENCE [LARGE SCALE GENOMIC DNA]</scope>
    <source>
        <strain evidence="2">B14</strain>
    </source>
</reference>
<dbReference type="Proteomes" id="UP001318682">
    <property type="component" value="Chromosome"/>
</dbReference>
<organism evidence="1 2">
    <name type="scientific">Roseobacter fucihabitans</name>
    <dbReference type="NCBI Taxonomy" id="1537242"/>
    <lineage>
        <taxon>Bacteria</taxon>
        <taxon>Pseudomonadati</taxon>
        <taxon>Pseudomonadota</taxon>
        <taxon>Alphaproteobacteria</taxon>
        <taxon>Rhodobacterales</taxon>
        <taxon>Roseobacteraceae</taxon>
        <taxon>Roseobacter</taxon>
    </lineage>
</organism>
<dbReference type="EMBL" id="CP143423">
    <property type="protein sequence ID" value="WVX48238.1"/>
    <property type="molecule type" value="Genomic_DNA"/>
</dbReference>
<sequence>MPVTQPISAAPATRQAAHPKLHLNWEDWLPMMEDEDIPEDQKRAFIEALWSITVAFVDVGWGLSTEAEICGQDLDLTAALRSAVLNSQSQPEKEDL</sequence>
<proteinExistence type="predicted"/>
<gene>
    <name evidence="1" type="ORF">ROLI_013170</name>
</gene>
<dbReference type="RefSeq" id="WP_187432189.1">
    <property type="nucleotide sequence ID" value="NZ_CP143423.1"/>
</dbReference>
<name>A0ABZ2BRB1_9RHOB</name>
<accession>A0ABZ2BRB1</accession>